<dbReference type="InterPro" id="IPR042174">
    <property type="entry name" value="RecF_2"/>
</dbReference>
<evidence type="ECO:0000256" key="7">
    <source>
        <dbReference type="ARBA" id="ARBA00022763"/>
    </source>
</evidence>
<evidence type="ECO:0000256" key="3">
    <source>
        <dbReference type="ARBA" id="ARBA00020170"/>
    </source>
</evidence>
<dbReference type="PANTHER" id="PTHR32182:SF0">
    <property type="entry name" value="DNA REPLICATION AND REPAIR PROTEIN RECF"/>
    <property type="match status" value="1"/>
</dbReference>
<keyword evidence="8 12" id="KW-0067">ATP-binding</keyword>
<protein>
    <recommendedName>
        <fullName evidence="3 12">DNA replication and repair protein RecF</fullName>
    </recommendedName>
</protein>
<dbReference type="Proteomes" id="UP000051820">
    <property type="component" value="Unassembled WGS sequence"/>
</dbReference>
<evidence type="ECO:0000256" key="4">
    <source>
        <dbReference type="ARBA" id="ARBA00022490"/>
    </source>
</evidence>
<evidence type="ECO:0000313" key="15">
    <source>
        <dbReference type="EMBL" id="KRM12646.1"/>
    </source>
</evidence>
<keyword evidence="11 12" id="KW-0742">SOS response</keyword>
<evidence type="ECO:0000256" key="2">
    <source>
        <dbReference type="ARBA" id="ARBA00008016"/>
    </source>
</evidence>
<dbReference type="SUPFAM" id="SSF52540">
    <property type="entry name" value="P-loop containing nucleoside triphosphate hydrolases"/>
    <property type="match status" value="1"/>
</dbReference>
<comment type="function">
    <text evidence="12 13">The RecF protein is involved in DNA metabolism; it is required for DNA replication and normal SOS inducibility. RecF binds preferentially to single-stranded, linear DNA. It also seems to bind ATP.</text>
</comment>
<dbReference type="NCBIfam" id="TIGR00611">
    <property type="entry name" value="recf"/>
    <property type="match status" value="1"/>
</dbReference>
<dbReference type="AlphaFoldDB" id="A0A0R1WCK0"/>
<dbReference type="HAMAP" id="MF_00365">
    <property type="entry name" value="RecF"/>
    <property type="match status" value="1"/>
</dbReference>
<feature type="binding site" evidence="12">
    <location>
        <begin position="30"/>
        <end position="37"/>
    </location>
    <ligand>
        <name>ATP</name>
        <dbReference type="ChEBI" id="CHEBI:30616"/>
    </ligand>
</feature>
<evidence type="ECO:0000256" key="10">
    <source>
        <dbReference type="ARBA" id="ARBA00023204"/>
    </source>
</evidence>
<keyword evidence="6 12" id="KW-0547">Nucleotide-binding</keyword>
<evidence type="ECO:0000256" key="12">
    <source>
        <dbReference type="HAMAP-Rule" id="MF_00365"/>
    </source>
</evidence>
<evidence type="ECO:0000256" key="11">
    <source>
        <dbReference type="ARBA" id="ARBA00023236"/>
    </source>
</evidence>
<keyword evidence="10 12" id="KW-0234">DNA repair</keyword>
<dbReference type="InterPro" id="IPR027417">
    <property type="entry name" value="P-loop_NTPase"/>
</dbReference>
<dbReference type="GO" id="GO:0006302">
    <property type="term" value="P:double-strand break repair"/>
    <property type="evidence" value="ECO:0007669"/>
    <property type="project" value="TreeGrafter"/>
</dbReference>
<dbReference type="PATRIC" id="fig|1423807.3.peg.2218"/>
<reference evidence="15 16" key="1">
    <citation type="journal article" date="2015" name="Genome Announc.">
        <title>Expanding the biotechnology potential of lactobacilli through comparative genomics of 213 strains and associated genera.</title>
        <authorList>
            <person name="Sun Z."/>
            <person name="Harris H.M."/>
            <person name="McCann A."/>
            <person name="Guo C."/>
            <person name="Argimon S."/>
            <person name="Zhang W."/>
            <person name="Yang X."/>
            <person name="Jeffery I.B."/>
            <person name="Cooney J.C."/>
            <person name="Kagawa T.F."/>
            <person name="Liu W."/>
            <person name="Song Y."/>
            <person name="Salvetti E."/>
            <person name="Wrobel A."/>
            <person name="Rasinkangas P."/>
            <person name="Parkhill J."/>
            <person name="Rea M.C."/>
            <person name="O'Sullivan O."/>
            <person name="Ritari J."/>
            <person name="Douillard F.P."/>
            <person name="Paul Ross R."/>
            <person name="Yang R."/>
            <person name="Briner A.E."/>
            <person name="Felis G.E."/>
            <person name="de Vos W.M."/>
            <person name="Barrangou R."/>
            <person name="Klaenhammer T.R."/>
            <person name="Caufield P.W."/>
            <person name="Cui Y."/>
            <person name="Zhang H."/>
            <person name="O'Toole P.W."/>
        </authorList>
    </citation>
    <scope>NUCLEOTIDE SEQUENCE [LARGE SCALE GENOMIC DNA]</scope>
    <source>
        <strain evidence="15 16">DSM 5007</strain>
    </source>
</reference>
<dbReference type="InterPro" id="IPR003395">
    <property type="entry name" value="RecF/RecN/SMC_N"/>
</dbReference>
<dbReference type="RefSeq" id="WP_010620990.1">
    <property type="nucleotide sequence ID" value="NZ_AZGF01000006.1"/>
</dbReference>
<evidence type="ECO:0000256" key="9">
    <source>
        <dbReference type="ARBA" id="ARBA00023125"/>
    </source>
</evidence>
<accession>A0A0R1WCK0</accession>
<gene>
    <name evidence="12" type="primary">recF</name>
    <name evidence="15" type="ORF">FD16_GL002161</name>
</gene>
<dbReference type="PANTHER" id="PTHR32182">
    <property type="entry name" value="DNA REPLICATION AND REPAIR PROTEIN RECF"/>
    <property type="match status" value="1"/>
</dbReference>
<dbReference type="InterPro" id="IPR001238">
    <property type="entry name" value="DNA-binding_RecF"/>
</dbReference>
<evidence type="ECO:0000256" key="8">
    <source>
        <dbReference type="ARBA" id="ARBA00022840"/>
    </source>
</evidence>
<evidence type="ECO:0000313" key="16">
    <source>
        <dbReference type="Proteomes" id="UP000051820"/>
    </source>
</evidence>
<organism evidence="15 16">
    <name type="scientific">Paucilactobacillus suebicus DSM 5007 = KCTC 3549</name>
    <dbReference type="NCBI Taxonomy" id="1423807"/>
    <lineage>
        <taxon>Bacteria</taxon>
        <taxon>Bacillati</taxon>
        <taxon>Bacillota</taxon>
        <taxon>Bacilli</taxon>
        <taxon>Lactobacillales</taxon>
        <taxon>Lactobacillaceae</taxon>
        <taxon>Paucilactobacillus</taxon>
    </lineage>
</organism>
<dbReference type="GO" id="GO:0005524">
    <property type="term" value="F:ATP binding"/>
    <property type="evidence" value="ECO:0007669"/>
    <property type="project" value="UniProtKB-UniRule"/>
</dbReference>
<sequence length="374" mass="42473">MILKELHLHNFRNYEDLTVEFAPGVNVLIGENAQGKTNMLEAVYALALTRSHRTSNDRELINWKQHEALLSGKVQTKTDLIPLELRFTPKGKRAKVNHLEQSKLSSYVGQLNVIVFAPEDLALVKSGPAVRRHFMDLEFGQMSSKYLYNSGQYRTALRQRNEYLKQLRARKQSDRVFLQVLSDQVAASGAEMIVARAGFLQQLEKWAQVIHSNISTDKEELKFKYDTQVSEDTLSSVEDVYQALLALLTKNEDREIDHGSTLYGPHRDDLIFLVNGKNVQTYGSQGQQRTTALSVKLAEIDLMKEQTGEYPVLLLDDVLSELDDDRQTHLLTAIQDKVQTFLTTTSLSGIARQLINEPTIFNIAHGTLEREETK</sequence>
<dbReference type="GO" id="GO:0000731">
    <property type="term" value="P:DNA synthesis involved in DNA repair"/>
    <property type="evidence" value="ECO:0007669"/>
    <property type="project" value="TreeGrafter"/>
</dbReference>
<keyword evidence="7 12" id="KW-0227">DNA damage</keyword>
<feature type="domain" description="RecF/RecN/SMC N-terminal" evidence="14">
    <location>
        <begin position="3"/>
        <end position="344"/>
    </location>
</feature>
<dbReference type="GO" id="GO:0006260">
    <property type="term" value="P:DNA replication"/>
    <property type="evidence" value="ECO:0007669"/>
    <property type="project" value="UniProtKB-UniRule"/>
</dbReference>
<keyword evidence="4 12" id="KW-0963">Cytoplasm</keyword>
<dbReference type="CDD" id="cd03242">
    <property type="entry name" value="ABC_RecF"/>
    <property type="match status" value="1"/>
</dbReference>
<keyword evidence="9 12" id="KW-0238">DNA-binding</keyword>
<dbReference type="InterPro" id="IPR018078">
    <property type="entry name" value="DNA-binding_RecF_CS"/>
</dbReference>
<keyword evidence="16" id="KW-1185">Reference proteome</keyword>
<evidence type="ECO:0000256" key="1">
    <source>
        <dbReference type="ARBA" id="ARBA00004496"/>
    </source>
</evidence>
<dbReference type="GO" id="GO:0009432">
    <property type="term" value="P:SOS response"/>
    <property type="evidence" value="ECO:0007669"/>
    <property type="project" value="UniProtKB-UniRule"/>
</dbReference>
<dbReference type="PROSITE" id="PS00617">
    <property type="entry name" value="RECF_1"/>
    <property type="match status" value="1"/>
</dbReference>
<dbReference type="eggNOG" id="COG1195">
    <property type="taxonomic scope" value="Bacteria"/>
</dbReference>
<evidence type="ECO:0000256" key="6">
    <source>
        <dbReference type="ARBA" id="ARBA00022741"/>
    </source>
</evidence>
<dbReference type="Gene3D" id="1.20.1050.90">
    <property type="entry name" value="RecF/RecN/SMC, N-terminal domain"/>
    <property type="match status" value="1"/>
</dbReference>
<comment type="similarity">
    <text evidence="2 12 13">Belongs to the RecF family.</text>
</comment>
<dbReference type="EMBL" id="AZGF01000006">
    <property type="protein sequence ID" value="KRM12646.1"/>
    <property type="molecule type" value="Genomic_DNA"/>
</dbReference>
<dbReference type="GO" id="GO:0005737">
    <property type="term" value="C:cytoplasm"/>
    <property type="evidence" value="ECO:0007669"/>
    <property type="project" value="UniProtKB-SubCell"/>
</dbReference>
<dbReference type="PROSITE" id="PS00618">
    <property type="entry name" value="RECF_2"/>
    <property type="match status" value="1"/>
</dbReference>
<dbReference type="Gene3D" id="3.40.50.300">
    <property type="entry name" value="P-loop containing nucleotide triphosphate hydrolases"/>
    <property type="match status" value="1"/>
</dbReference>
<dbReference type="Pfam" id="PF02463">
    <property type="entry name" value="SMC_N"/>
    <property type="match status" value="1"/>
</dbReference>
<proteinExistence type="inferred from homology"/>
<dbReference type="GO" id="GO:0003697">
    <property type="term" value="F:single-stranded DNA binding"/>
    <property type="evidence" value="ECO:0007669"/>
    <property type="project" value="UniProtKB-UniRule"/>
</dbReference>
<comment type="caution">
    <text evidence="15">The sequence shown here is derived from an EMBL/GenBank/DDBJ whole genome shotgun (WGS) entry which is preliminary data.</text>
</comment>
<dbReference type="STRING" id="1423807.FD16_GL002161"/>
<keyword evidence="5 12" id="KW-0235">DNA replication</keyword>
<evidence type="ECO:0000256" key="5">
    <source>
        <dbReference type="ARBA" id="ARBA00022705"/>
    </source>
</evidence>
<comment type="subcellular location">
    <subcellularLocation>
        <location evidence="1 12 13">Cytoplasm</location>
    </subcellularLocation>
</comment>
<dbReference type="OrthoDB" id="9803889at2"/>
<name>A0A0R1WCK0_9LACO</name>
<evidence type="ECO:0000259" key="14">
    <source>
        <dbReference type="Pfam" id="PF02463"/>
    </source>
</evidence>
<evidence type="ECO:0000256" key="13">
    <source>
        <dbReference type="RuleBase" id="RU000578"/>
    </source>
</evidence>